<evidence type="ECO:0000256" key="2">
    <source>
        <dbReference type="ARBA" id="ARBA00012191"/>
    </source>
</evidence>
<dbReference type="SUPFAM" id="SSF90123">
    <property type="entry name" value="ABC transporter transmembrane region"/>
    <property type="match status" value="2"/>
</dbReference>
<dbReference type="GO" id="GO:0008559">
    <property type="term" value="F:ABC-type xenobiotic transporter activity"/>
    <property type="evidence" value="ECO:0007669"/>
    <property type="project" value="UniProtKB-EC"/>
</dbReference>
<evidence type="ECO:0000256" key="10">
    <source>
        <dbReference type="ARBA" id="ARBA00023136"/>
    </source>
</evidence>
<dbReference type="InterPro" id="IPR011527">
    <property type="entry name" value="ABC1_TM_dom"/>
</dbReference>
<feature type="transmembrane region" description="Helical" evidence="12">
    <location>
        <begin position="175"/>
        <end position="195"/>
    </location>
</feature>
<dbReference type="PANTHER" id="PTHR24223:SF330">
    <property type="entry name" value="ATP-BINDING CASSETTE SUB-FAMILY C MEMBER 10"/>
    <property type="match status" value="1"/>
</dbReference>
<protein>
    <recommendedName>
        <fullName evidence="2">ABC-type xenobiotic transporter</fullName>
        <ecNumber evidence="2">7.6.2.2</ecNumber>
    </recommendedName>
</protein>
<evidence type="ECO:0000259" key="13">
    <source>
        <dbReference type="PROSITE" id="PS50929"/>
    </source>
</evidence>
<evidence type="ECO:0000256" key="12">
    <source>
        <dbReference type="SAM" id="Phobius"/>
    </source>
</evidence>
<evidence type="ECO:0000256" key="1">
    <source>
        <dbReference type="ARBA" id="ARBA00009726"/>
    </source>
</evidence>
<feature type="domain" description="ABC transmembrane type-1" evidence="13">
    <location>
        <begin position="638"/>
        <end position="932"/>
    </location>
</feature>
<dbReference type="Pfam" id="PF00664">
    <property type="entry name" value="ABC_membrane"/>
    <property type="match status" value="2"/>
</dbReference>
<comment type="catalytic activity">
    <reaction evidence="11">
        <text>ATP + H2O + xenobioticSide 1 = ADP + phosphate + xenobioticSide 2.</text>
        <dbReference type="EC" id="7.6.2.2"/>
    </reaction>
</comment>
<dbReference type="GO" id="GO:0016020">
    <property type="term" value="C:membrane"/>
    <property type="evidence" value="ECO:0007669"/>
    <property type="project" value="InterPro"/>
</dbReference>
<feature type="transmembrane region" description="Helical" evidence="12">
    <location>
        <begin position="690"/>
        <end position="722"/>
    </location>
</feature>
<dbReference type="PROSITE" id="PS50929">
    <property type="entry name" value="ABC_TM1F"/>
    <property type="match status" value="2"/>
</dbReference>
<dbReference type="GO" id="GO:0016887">
    <property type="term" value="F:ATP hydrolysis activity"/>
    <property type="evidence" value="ECO:0007669"/>
    <property type="project" value="InterPro"/>
</dbReference>
<keyword evidence="5" id="KW-0677">Repeat</keyword>
<keyword evidence="15" id="KW-1185">Reference proteome</keyword>
<accession>A0AAW1MGB7</accession>
<dbReference type="EMBL" id="JASPKY010000045">
    <property type="protein sequence ID" value="KAK9745808.1"/>
    <property type="molecule type" value="Genomic_DNA"/>
</dbReference>
<dbReference type="InterPro" id="IPR003439">
    <property type="entry name" value="ABC_transporter-like_ATP-bd"/>
</dbReference>
<dbReference type="CDD" id="cd18605">
    <property type="entry name" value="ABC_6TM_MRP7_D2_like"/>
    <property type="match status" value="1"/>
</dbReference>
<comment type="caution">
    <text evidence="14">The sequence shown here is derived from an EMBL/GenBank/DDBJ whole genome shotgun (WGS) entry which is preliminary data.</text>
</comment>
<dbReference type="InterPro" id="IPR027417">
    <property type="entry name" value="P-loop_NTPase"/>
</dbReference>
<sequence>MELPDDTPRWRWEDLCGPAGLKIWSQDTHDLGICFQELCLQIPAMVILAVVSAYYFGNQLQSVSRGFYQIRAINIRCGIVALLTLAPVLQLYIVLINNDVEKYPIFYFISAVQGLTWLTHLGYNLTLRNNLGVSARGPVFVCFVWTIIAVLNVIMLRSRSLIYRAADKPNYGLSLCYGFSILTVVLHSLYALTLIPNDGDTVCVQHQRIRRNETQPLLPGNAYHRFVEERDPNYLGIAMEDATWLSKLLFYWVNPLMRKGMEEKLRNADDLFDLPDSLRSDTLSRKLERALSGHGDDVPRSRRRSTIRRSIGYGSLSHGSSGYESVPVDEDVCVGPRSRNLSLFRALHSCFGLQFYAVGLLKLAADCAGFTGPMLLNKLVKFIEDKSEDIRYGYAYAAGLFLITLVGAFFNTHFNFLMAIVGLKIRASLVTTIYRKTLSGRKRLPQFPCTVEYTVSIVNFMSTDTDRVVNACPSFHALWSIPFQIAVTLYLLYNQVGLAFLAGVGFTVVLIPINKFIANKIGELSTKMMDKKDDRVKIMTEILRGVRSIKLHVWEDHFMRLVASIPCDVLRSIDDALPIDLELNESISSCVTTDSVKLEDASSNDDILNEEARETGTVHINVYSSYWKAIGHILSLSILISITIMQFSRNMTDWWLSRWVTNSQNGNTTNITSLHLEEDYGSSSDMKYYMIVYILLACLNSVFTLLRAFLFALGGITAASIIHKSLLKSIMKAKLTFFDISPLGRILNRFSSDTYTIDDSLPFILNILLAQFFGLLGSVVITIYGLPWLCMVLVPLIPVYHWLQNSYRLTSRELKRLSSVTLSPIYSHFNESLQGLAIIRAFRTTARFKRDNEQNVEENQKTQLASQAASQWLGLRLQFIGVAMVTGVVLIAVIQHQFDVADPGLVGLAITYALSVTGLLNGVVNAFTETEREMIAVERVNQYIEEVQSERVIAFEDVVLNYREHLAASLKGVNFKTRPAEKIGVVGRTGAGKSSLFAALFRLSEISSGTITIDSVKISSISLTALRSRLSCIPQDPFLFSGTIRENLDPLDEYREPEIWSAINNANLIATVRRMGGLDAEVSSGGANFSAGQKQLLCLARALLHNAKILCIDEATANIDQATDRQIQCTLKF</sequence>
<feature type="domain" description="ABC transmembrane type-1" evidence="13">
    <location>
        <begin position="357"/>
        <end position="560"/>
    </location>
</feature>
<feature type="transmembrane region" description="Helical" evidence="12">
    <location>
        <begin position="786"/>
        <end position="803"/>
    </location>
</feature>
<dbReference type="GO" id="GO:0005524">
    <property type="term" value="F:ATP binding"/>
    <property type="evidence" value="ECO:0007669"/>
    <property type="project" value="UniProtKB-KW"/>
</dbReference>
<dbReference type="InterPro" id="IPR036640">
    <property type="entry name" value="ABC1_TM_sf"/>
</dbReference>
<proteinExistence type="inferred from homology"/>
<evidence type="ECO:0000256" key="3">
    <source>
        <dbReference type="ARBA" id="ARBA00022448"/>
    </source>
</evidence>
<dbReference type="FunFam" id="1.20.1560.10:FF:000113">
    <property type="entry name" value="ABC transporter, putative"/>
    <property type="match status" value="1"/>
</dbReference>
<gene>
    <name evidence="14" type="ORF">QE152_g6579</name>
</gene>
<dbReference type="CDD" id="cd03244">
    <property type="entry name" value="ABCC_MRP_domain2"/>
    <property type="match status" value="1"/>
</dbReference>
<reference evidence="14 15" key="1">
    <citation type="journal article" date="2024" name="BMC Genomics">
        <title>De novo assembly and annotation of Popillia japonica's genome with initial clues to its potential as an invasive pest.</title>
        <authorList>
            <person name="Cucini C."/>
            <person name="Boschi S."/>
            <person name="Funari R."/>
            <person name="Cardaioli E."/>
            <person name="Iannotti N."/>
            <person name="Marturano G."/>
            <person name="Paoli F."/>
            <person name="Bruttini M."/>
            <person name="Carapelli A."/>
            <person name="Frati F."/>
            <person name="Nardi F."/>
        </authorList>
    </citation>
    <scope>NUCLEOTIDE SEQUENCE [LARGE SCALE GENOMIC DNA]</scope>
    <source>
        <strain evidence="14">DMR45628</strain>
    </source>
</reference>
<evidence type="ECO:0000256" key="4">
    <source>
        <dbReference type="ARBA" id="ARBA00022692"/>
    </source>
</evidence>
<feature type="transmembrane region" description="Helical" evidence="12">
    <location>
        <begin position="904"/>
        <end position="924"/>
    </location>
</feature>
<comment type="similarity">
    <text evidence="1">Belongs to the ABC transporter superfamily. ABCC family. Conjugate transporter (TC 3.A.1.208) subfamily.</text>
</comment>
<keyword evidence="7" id="KW-0067">ATP-binding</keyword>
<evidence type="ECO:0000256" key="7">
    <source>
        <dbReference type="ARBA" id="ARBA00022840"/>
    </source>
</evidence>
<feature type="transmembrane region" description="Helical" evidence="12">
    <location>
        <begin position="879"/>
        <end position="898"/>
    </location>
</feature>
<dbReference type="FunFam" id="1.20.1560.10:FF:000037">
    <property type="entry name" value="ATP-binding cassette subfamily C member 10"/>
    <property type="match status" value="1"/>
</dbReference>
<keyword evidence="8" id="KW-1278">Translocase</keyword>
<feature type="transmembrane region" description="Helical" evidence="12">
    <location>
        <begin position="761"/>
        <end position="780"/>
    </location>
</feature>
<name>A0AAW1MGB7_POPJA</name>
<dbReference type="Gene3D" id="1.20.1560.10">
    <property type="entry name" value="ABC transporter type 1, transmembrane domain"/>
    <property type="match status" value="2"/>
</dbReference>
<dbReference type="InterPro" id="IPR050173">
    <property type="entry name" value="ABC_transporter_C-like"/>
</dbReference>
<feature type="transmembrane region" description="Helical" evidence="12">
    <location>
        <begin position="68"/>
        <end position="93"/>
    </location>
</feature>
<dbReference type="Pfam" id="PF00005">
    <property type="entry name" value="ABC_tran"/>
    <property type="match status" value="1"/>
</dbReference>
<feature type="transmembrane region" description="Helical" evidence="12">
    <location>
        <begin position="499"/>
        <end position="518"/>
    </location>
</feature>
<keyword evidence="10 12" id="KW-0472">Membrane</keyword>
<keyword evidence="4 12" id="KW-0812">Transmembrane</keyword>
<evidence type="ECO:0000313" key="14">
    <source>
        <dbReference type="EMBL" id="KAK9745808.1"/>
    </source>
</evidence>
<evidence type="ECO:0000256" key="5">
    <source>
        <dbReference type="ARBA" id="ARBA00022737"/>
    </source>
</evidence>
<dbReference type="EC" id="7.6.2.2" evidence="2"/>
<dbReference type="InterPro" id="IPR017871">
    <property type="entry name" value="ABC_transporter-like_CS"/>
</dbReference>
<evidence type="ECO:0000256" key="11">
    <source>
        <dbReference type="ARBA" id="ARBA00034018"/>
    </source>
</evidence>
<evidence type="ECO:0000256" key="6">
    <source>
        <dbReference type="ARBA" id="ARBA00022741"/>
    </source>
</evidence>
<dbReference type="Proteomes" id="UP001458880">
    <property type="component" value="Unassembled WGS sequence"/>
</dbReference>
<organism evidence="14 15">
    <name type="scientific">Popillia japonica</name>
    <name type="common">Japanese beetle</name>
    <dbReference type="NCBI Taxonomy" id="7064"/>
    <lineage>
        <taxon>Eukaryota</taxon>
        <taxon>Metazoa</taxon>
        <taxon>Ecdysozoa</taxon>
        <taxon>Arthropoda</taxon>
        <taxon>Hexapoda</taxon>
        <taxon>Insecta</taxon>
        <taxon>Pterygota</taxon>
        <taxon>Neoptera</taxon>
        <taxon>Endopterygota</taxon>
        <taxon>Coleoptera</taxon>
        <taxon>Polyphaga</taxon>
        <taxon>Scarabaeiformia</taxon>
        <taxon>Scarabaeidae</taxon>
        <taxon>Rutelinae</taxon>
        <taxon>Popillia</taxon>
    </lineage>
</organism>
<feature type="transmembrane region" description="Helical" evidence="12">
    <location>
        <begin position="105"/>
        <end position="123"/>
    </location>
</feature>
<feature type="transmembrane region" description="Helical" evidence="12">
    <location>
        <begin position="135"/>
        <end position="154"/>
    </location>
</feature>
<dbReference type="PANTHER" id="PTHR24223">
    <property type="entry name" value="ATP-BINDING CASSETTE SUB-FAMILY C"/>
    <property type="match status" value="1"/>
</dbReference>
<evidence type="ECO:0000256" key="9">
    <source>
        <dbReference type="ARBA" id="ARBA00022989"/>
    </source>
</evidence>
<feature type="transmembrane region" description="Helical" evidence="12">
    <location>
        <begin position="629"/>
        <end position="648"/>
    </location>
</feature>
<keyword evidence="6" id="KW-0547">Nucleotide-binding</keyword>
<evidence type="ECO:0000313" key="15">
    <source>
        <dbReference type="Proteomes" id="UP001458880"/>
    </source>
</evidence>
<dbReference type="PROSITE" id="PS00211">
    <property type="entry name" value="ABC_TRANSPORTER_1"/>
    <property type="match status" value="1"/>
</dbReference>
<dbReference type="FunFam" id="3.40.50.300:FF:000630">
    <property type="entry name" value="ATP-binding cassette (ABC) transporter, putative"/>
    <property type="match status" value="1"/>
</dbReference>
<dbReference type="AlphaFoldDB" id="A0AAW1MGB7"/>
<dbReference type="Gene3D" id="3.40.50.300">
    <property type="entry name" value="P-loop containing nucleotide triphosphate hydrolases"/>
    <property type="match status" value="1"/>
</dbReference>
<feature type="transmembrane region" description="Helical" evidence="12">
    <location>
        <begin position="392"/>
        <end position="410"/>
    </location>
</feature>
<keyword evidence="3" id="KW-0813">Transport</keyword>
<evidence type="ECO:0000256" key="8">
    <source>
        <dbReference type="ARBA" id="ARBA00022967"/>
    </source>
</evidence>
<keyword evidence="9 12" id="KW-1133">Transmembrane helix</keyword>
<dbReference type="SUPFAM" id="SSF52540">
    <property type="entry name" value="P-loop containing nucleoside triphosphate hydrolases"/>
    <property type="match status" value="1"/>
</dbReference>
<feature type="transmembrane region" description="Helical" evidence="12">
    <location>
        <begin position="38"/>
        <end position="56"/>
    </location>
</feature>